<feature type="non-terminal residue" evidence="4">
    <location>
        <position position="76"/>
    </location>
</feature>
<dbReference type="PANTHER" id="PTHR48112:SF22">
    <property type="entry name" value="MITOCHONDRIAL TRANSCRIPTION FACTOR A, ISOFORM B"/>
    <property type="match status" value="1"/>
</dbReference>
<gene>
    <name evidence="4" type="ORF">M408DRAFT_53001</name>
    <name evidence="5" type="ORF">M408DRAFT_54305</name>
</gene>
<protein>
    <recommendedName>
        <fullName evidence="3">HMG box domain-containing protein</fullName>
    </recommendedName>
</protein>
<dbReference type="STRING" id="933852.A0A0C3AN90"/>
<dbReference type="EMBL" id="KN824411">
    <property type="protein sequence ID" value="KIM20726.1"/>
    <property type="molecule type" value="Genomic_DNA"/>
</dbReference>
<reference evidence="6" key="2">
    <citation type="submission" date="2015-01" db="EMBL/GenBank/DDBJ databases">
        <title>Evolutionary Origins and Diversification of the Mycorrhizal Mutualists.</title>
        <authorList>
            <consortium name="DOE Joint Genome Institute"/>
            <consortium name="Mycorrhizal Genomics Consortium"/>
            <person name="Kohler A."/>
            <person name="Kuo A."/>
            <person name="Nagy L.G."/>
            <person name="Floudas D."/>
            <person name="Copeland A."/>
            <person name="Barry K.W."/>
            <person name="Cichocki N."/>
            <person name="Veneault-Fourrey C."/>
            <person name="LaButti K."/>
            <person name="Lindquist E.A."/>
            <person name="Lipzen A."/>
            <person name="Lundell T."/>
            <person name="Morin E."/>
            <person name="Murat C."/>
            <person name="Riley R."/>
            <person name="Ohm R."/>
            <person name="Sun H."/>
            <person name="Tunlid A."/>
            <person name="Henrissat B."/>
            <person name="Grigoriev I.V."/>
            <person name="Hibbett D.S."/>
            <person name="Martin F."/>
        </authorList>
    </citation>
    <scope>NUCLEOTIDE SEQUENCE [LARGE SCALE GENOMIC DNA]</scope>
    <source>
        <strain evidence="5 6">MAFF 305830</strain>
    </source>
</reference>
<proteinExistence type="predicted"/>
<dbReference type="PROSITE" id="PS50118">
    <property type="entry name" value="HMG_BOX_2"/>
    <property type="match status" value="1"/>
</dbReference>
<dbReference type="Pfam" id="PF00505">
    <property type="entry name" value="HMG_box"/>
    <property type="match status" value="1"/>
</dbReference>
<dbReference type="SUPFAM" id="SSF47095">
    <property type="entry name" value="HMG-box"/>
    <property type="match status" value="1"/>
</dbReference>
<feature type="non-terminal residue" evidence="4">
    <location>
        <position position="1"/>
    </location>
</feature>
<dbReference type="PANTHER" id="PTHR48112">
    <property type="entry name" value="HIGH MOBILITY GROUP PROTEIN DSP1"/>
    <property type="match status" value="1"/>
</dbReference>
<organism evidence="4 6">
    <name type="scientific">Serendipita vermifera MAFF 305830</name>
    <dbReference type="NCBI Taxonomy" id="933852"/>
    <lineage>
        <taxon>Eukaryota</taxon>
        <taxon>Fungi</taxon>
        <taxon>Dikarya</taxon>
        <taxon>Basidiomycota</taxon>
        <taxon>Agaricomycotina</taxon>
        <taxon>Agaricomycetes</taxon>
        <taxon>Sebacinales</taxon>
        <taxon>Serendipitaceae</taxon>
        <taxon>Serendipita</taxon>
    </lineage>
</organism>
<evidence type="ECO:0000256" key="1">
    <source>
        <dbReference type="ARBA" id="ARBA00023125"/>
    </source>
</evidence>
<evidence type="ECO:0000259" key="3">
    <source>
        <dbReference type="PROSITE" id="PS50118"/>
    </source>
</evidence>
<dbReference type="OrthoDB" id="1919336at2759"/>
<evidence type="ECO:0000313" key="4">
    <source>
        <dbReference type="EMBL" id="KIM20726.1"/>
    </source>
</evidence>
<name>A0A0C3AN90_SERVB</name>
<evidence type="ECO:0000313" key="6">
    <source>
        <dbReference type="Proteomes" id="UP000054097"/>
    </source>
</evidence>
<evidence type="ECO:0000313" key="5">
    <source>
        <dbReference type="EMBL" id="KIM20921.1"/>
    </source>
</evidence>
<reference evidence="4 6" key="1">
    <citation type="submission" date="2014-04" db="EMBL/GenBank/DDBJ databases">
        <authorList>
            <consortium name="DOE Joint Genome Institute"/>
            <person name="Kuo A."/>
            <person name="Zuccaro A."/>
            <person name="Kohler A."/>
            <person name="Nagy L.G."/>
            <person name="Floudas D."/>
            <person name="Copeland A."/>
            <person name="Barry K.W."/>
            <person name="Cichocki N."/>
            <person name="Veneault-Fourrey C."/>
            <person name="LaButti K."/>
            <person name="Lindquist E.A."/>
            <person name="Lipzen A."/>
            <person name="Lundell T."/>
            <person name="Morin E."/>
            <person name="Murat C."/>
            <person name="Sun H."/>
            <person name="Tunlid A."/>
            <person name="Henrissat B."/>
            <person name="Grigoriev I.V."/>
            <person name="Hibbett D.S."/>
            <person name="Martin F."/>
            <person name="Nordberg H.P."/>
            <person name="Cantor M.N."/>
            <person name="Hua S.X."/>
        </authorList>
    </citation>
    <scope>NUCLEOTIDE SEQUENCE [LARGE SCALE GENOMIC DNA]</scope>
    <source>
        <strain evidence="4 6">MAFF 305830</strain>
    </source>
</reference>
<keyword evidence="6" id="KW-1185">Reference proteome</keyword>
<feature type="DNA-binding region" description="HMG box" evidence="2">
    <location>
        <begin position="9"/>
        <end position="76"/>
    </location>
</feature>
<feature type="domain" description="HMG box" evidence="3">
    <location>
        <begin position="9"/>
        <end position="76"/>
    </location>
</feature>
<dbReference type="InterPro" id="IPR009071">
    <property type="entry name" value="HMG_box_dom"/>
</dbReference>
<dbReference type="HOGENOM" id="CLU_082854_10_3_1"/>
<keyword evidence="1 2" id="KW-0238">DNA-binding</keyword>
<evidence type="ECO:0000256" key="2">
    <source>
        <dbReference type="PROSITE-ProRule" id="PRU00267"/>
    </source>
</evidence>
<dbReference type="GO" id="GO:0003677">
    <property type="term" value="F:DNA binding"/>
    <property type="evidence" value="ECO:0007669"/>
    <property type="project" value="UniProtKB-UniRule"/>
</dbReference>
<dbReference type="SMART" id="SM00398">
    <property type="entry name" value="HMG"/>
    <property type="match status" value="1"/>
</dbReference>
<dbReference type="AlphaFoldDB" id="A0A0C3AN90"/>
<reference evidence="4" key="3">
    <citation type="submission" date="2015-02" db="EMBL/GenBank/DDBJ databases">
        <title>Evolutionary Origins and Diversification of the Mycorrhizal Mutualists.</title>
        <authorList>
            <consortium name="DOE Joint Genome Institute"/>
            <consortium name="Mycorrhizal Genomics Consortium"/>
            <person name="Kohler A."/>
            <person name="Kuo A."/>
            <person name="Nagy L.G."/>
            <person name="Floudas D."/>
            <person name="Copeland A."/>
            <person name="Barry K.W."/>
            <person name="Cichocki N."/>
            <person name="Veneault-Fourrey C."/>
            <person name="LaButti K."/>
            <person name="Lindquist E.A."/>
            <person name="Lipzen A."/>
            <person name="Lundell T."/>
            <person name="Morin E."/>
            <person name="Murat C."/>
            <person name="Riley R."/>
            <person name="Ohm R."/>
            <person name="Sun H."/>
            <person name="Tunlid A."/>
            <person name="Henrissat B."/>
            <person name="Grigoriev I.V."/>
            <person name="Hibbett D.S."/>
            <person name="Martin F."/>
        </authorList>
    </citation>
    <scope>NUCLEOTIDE SEQUENCE</scope>
    <source>
        <strain evidence="4">MAFF 305830</strain>
    </source>
</reference>
<dbReference type="GO" id="GO:0005634">
    <property type="term" value="C:nucleus"/>
    <property type="evidence" value="ECO:0007669"/>
    <property type="project" value="UniProtKB-UniRule"/>
</dbReference>
<dbReference type="InterPro" id="IPR050342">
    <property type="entry name" value="HMGB"/>
</dbReference>
<dbReference type="Gene3D" id="1.10.30.10">
    <property type="entry name" value="High mobility group box domain"/>
    <property type="match status" value="1"/>
</dbReference>
<accession>A0A0C3AN90</accession>
<dbReference type="InterPro" id="IPR036910">
    <property type="entry name" value="HMG_box_dom_sf"/>
</dbReference>
<dbReference type="Proteomes" id="UP000054097">
    <property type="component" value="Unassembled WGS sequence"/>
</dbReference>
<keyword evidence="2" id="KW-0539">Nucleus</keyword>
<sequence>KKPKDPNAPKRPPSAYLLYQNEVRKDIREQNPDMKYPEVLQEISKMWTALSDEEKKPYLDATGLAKAEYDKVKEEY</sequence>
<dbReference type="EMBL" id="KN824400">
    <property type="protein sequence ID" value="KIM20921.1"/>
    <property type="molecule type" value="Genomic_DNA"/>
</dbReference>